<dbReference type="OrthoDB" id="6197669at2"/>
<keyword evidence="3" id="KW-1185">Reference proteome</keyword>
<gene>
    <name evidence="2" type="ORF">PX52LOC_07171</name>
</gene>
<evidence type="ECO:0000259" key="1">
    <source>
        <dbReference type="Pfam" id="PF09413"/>
    </source>
</evidence>
<dbReference type="RefSeq" id="WP_149114411.1">
    <property type="nucleotide sequence ID" value="NZ_CP042425.1"/>
</dbReference>
<dbReference type="EMBL" id="CP042425">
    <property type="protein sequence ID" value="QEL20083.1"/>
    <property type="molecule type" value="Genomic_DNA"/>
</dbReference>
<dbReference type="Pfam" id="PF09413">
    <property type="entry name" value="DUF2007"/>
    <property type="match status" value="1"/>
</dbReference>
<dbReference type="AlphaFoldDB" id="A0A5C1APM4"/>
<dbReference type="InterPro" id="IPR018551">
    <property type="entry name" value="DUF2007"/>
</dbReference>
<feature type="domain" description="DUF2007" evidence="1">
    <location>
        <begin position="12"/>
        <end position="70"/>
    </location>
</feature>
<accession>A0A5C1APM4</accession>
<reference evidence="3" key="1">
    <citation type="submission" date="2019-08" db="EMBL/GenBank/DDBJ databases">
        <title>Limnoglobus roseus gen. nov., sp. nov., a novel freshwater planctomycete with a giant genome from the family Gemmataceae.</title>
        <authorList>
            <person name="Kulichevskaya I.S."/>
            <person name="Naumoff D.G."/>
            <person name="Miroshnikov K."/>
            <person name="Ivanova A."/>
            <person name="Philippov D.A."/>
            <person name="Hakobyan A."/>
            <person name="Rijpstra I.C."/>
            <person name="Sinninghe Damste J.S."/>
            <person name="Liesack W."/>
            <person name="Dedysh S.N."/>
        </authorList>
    </citation>
    <scope>NUCLEOTIDE SEQUENCE [LARGE SCALE GENOMIC DNA]</scope>
    <source>
        <strain evidence="3">PX52</strain>
    </source>
</reference>
<proteinExistence type="predicted"/>
<evidence type="ECO:0000313" key="3">
    <source>
        <dbReference type="Proteomes" id="UP000324974"/>
    </source>
</evidence>
<protein>
    <recommendedName>
        <fullName evidence="1">DUF2007 domain-containing protein</fullName>
    </recommendedName>
</protein>
<name>A0A5C1APM4_9BACT</name>
<organism evidence="2 3">
    <name type="scientific">Limnoglobus roseus</name>
    <dbReference type="NCBI Taxonomy" id="2598579"/>
    <lineage>
        <taxon>Bacteria</taxon>
        <taxon>Pseudomonadati</taxon>
        <taxon>Planctomycetota</taxon>
        <taxon>Planctomycetia</taxon>
        <taxon>Gemmatales</taxon>
        <taxon>Gemmataceae</taxon>
        <taxon>Limnoglobus</taxon>
    </lineage>
</organism>
<dbReference type="KEGG" id="lrs:PX52LOC_07171"/>
<sequence>MELTDDIVKLATGTLLDMQMLANELSAEGIAARTVGDDLTAGLGTVLPGSVELWVRTDDANRAEEIIARYNATKPVSTESLS</sequence>
<evidence type="ECO:0000313" key="2">
    <source>
        <dbReference type="EMBL" id="QEL20083.1"/>
    </source>
</evidence>
<dbReference type="Proteomes" id="UP000324974">
    <property type="component" value="Chromosome"/>
</dbReference>